<dbReference type="CDD" id="cd02440">
    <property type="entry name" value="AdoMet_MTases"/>
    <property type="match status" value="1"/>
</dbReference>
<protein>
    <recommendedName>
        <fullName evidence="2">Methyltransferase domain-containing protein</fullName>
    </recommendedName>
</protein>
<feature type="domain" description="Methyltransferase" evidence="2">
    <location>
        <begin position="74"/>
        <end position="172"/>
    </location>
</feature>
<keyword evidence="4" id="KW-1185">Reference proteome</keyword>
<accession>A0ABP5WH75</accession>
<feature type="region of interest" description="Disordered" evidence="1">
    <location>
        <begin position="1"/>
        <end position="20"/>
    </location>
</feature>
<name>A0ABP5WH75_9ACTN</name>
<dbReference type="Pfam" id="PF13649">
    <property type="entry name" value="Methyltransf_25"/>
    <property type="match status" value="1"/>
</dbReference>
<dbReference type="SUPFAM" id="SSF53335">
    <property type="entry name" value="S-adenosyl-L-methionine-dependent methyltransferases"/>
    <property type="match status" value="1"/>
</dbReference>
<dbReference type="EMBL" id="BAAASE010000018">
    <property type="protein sequence ID" value="GAA2427376.1"/>
    <property type="molecule type" value="Genomic_DNA"/>
</dbReference>
<comment type="caution">
    <text evidence="3">The sequence shown here is derived from an EMBL/GenBank/DDBJ whole genome shotgun (WGS) entry which is preliminary data.</text>
</comment>
<organism evidence="3 4">
    <name type="scientific">Streptomyces coeruleofuscus</name>
    <dbReference type="NCBI Taxonomy" id="66879"/>
    <lineage>
        <taxon>Bacteria</taxon>
        <taxon>Bacillati</taxon>
        <taxon>Actinomycetota</taxon>
        <taxon>Actinomycetes</taxon>
        <taxon>Kitasatosporales</taxon>
        <taxon>Streptomycetaceae</taxon>
        <taxon>Streptomyces</taxon>
    </lineage>
</organism>
<dbReference type="InterPro" id="IPR041698">
    <property type="entry name" value="Methyltransf_25"/>
</dbReference>
<sequence length="286" mass="31509">MHTQTGTPVTPAPGPVPPSRITTASPALCAWLPGLESLAPHTEDQLWLRDALLGPFSGDIVEYLALARATGGPVLDLGSGAGRLTVPFARHGFTVEAVDRDAPSLERLRAWADRIGPQVRGRITTTHADLARLRLRRHYRLTLLAGAMIAAIPPHARPGMLREIAAHLGADGALALDYTAHDTAGLAEHPHRTWAFQVPRFDGVTEWVVARQVFDLAAMSEQITYFIERSGKTRVRRSIATTDKWIVNQQDLLRELRAAGLRIADRRQQWLDERTHSVLLVCHPAE</sequence>
<dbReference type="InterPro" id="IPR029063">
    <property type="entry name" value="SAM-dependent_MTases_sf"/>
</dbReference>
<dbReference type="Gene3D" id="3.40.50.150">
    <property type="entry name" value="Vaccinia Virus protein VP39"/>
    <property type="match status" value="1"/>
</dbReference>
<reference evidence="4" key="1">
    <citation type="journal article" date="2019" name="Int. J. Syst. Evol. Microbiol.">
        <title>The Global Catalogue of Microorganisms (GCM) 10K type strain sequencing project: providing services to taxonomists for standard genome sequencing and annotation.</title>
        <authorList>
            <consortium name="The Broad Institute Genomics Platform"/>
            <consortium name="The Broad Institute Genome Sequencing Center for Infectious Disease"/>
            <person name="Wu L."/>
            <person name="Ma J."/>
        </authorList>
    </citation>
    <scope>NUCLEOTIDE SEQUENCE [LARGE SCALE GENOMIC DNA]</scope>
    <source>
        <strain evidence="4">JCM 4358</strain>
    </source>
</reference>
<proteinExistence type="predicted"/>
<dbReference type="RefSeq" id="WP_346139606.1">
    <property type="nucleotide sequence ID" value="NZ_BAAASE010000018.1"/>
</dbReference>
<gene>
    <name evidence="3" type="ORF">GCM10010255_82400</name>
</gene>
<dbReference type="Proteomes" id="UP001499986">
    <property type="component" value="Unassembled WGS sequence"/>
</dbReference>
<evidence type="ECO:0000313" key="3">
    <source>
        <dbReference type="EMBL" id="GAA2427376.1"/>
    </source>
</evidence>
<evidence type="ECO:0000313" key="4">
    <source>
        <dbReference type="Proteomes" id="UP001499986"/>
    </source>
</evidence>
<evidence type="ECO:0000256" key="1">
    <source>
        <dbReference type="SAM" id="MobiDB-lite"/>
    </source>
</evidence>
<evidence type="ECO:0000259" key="2">
    <source>
        <dbReference type="Pfam" id="PF13649"/>
    </source>
</evidence>